<evidence type="ECO:0000313" key="3">
    <source>
        <dbReference type="Proteomes" id="UP000054845"/>
    </source>
</evidence>
<dbReference type="Pfam" id="PF02353">
    <property type="entry name" value="CMAS"/>
    <property type="match status" value="2"/>
</dbReference>
<feature type="region of interest" description="Disordered" evidence="1">
    <location>
        <begin position="62"/>
        <end position="92"/>
    </location>
</feature>
<dbReference type="AlphaFoldDB" id="A0A0P1BBB4"/>
<dbReference type="PANTHER" id="PTHR43667:SF2">
    <property type="entry name" value="FATTY ACID C-METHYL TRANSFERASE"/>
    <property type="match status" value="1"/>
</dbReference>
<keyword evidence="3" id="KW-1185">Reference proteome</keyword>
<evidence type="ECO:0000313" key="2">
    <source>
        <dbReference type="EMBL" id="CEH12534.1"/>
    </source>
</evidence>
<dbReference type="SUPFAM" id="SSF53335">
    <property type="entry name" value="S-adenosyl-L-methionine-dependent methyltransferases"/>
    <property type="match status" value="2"/>
</dbReference>
<protein>
    <recommendedName>
        <fullName evidence="4">Cyclopropane-fatty-acyl-phospholipid synthase</fullName>
    </recommendedName>
</protein>
<organism evidence="2 3">
    <name type="scientific">Ceraceosorus bombacis</name>
    <dbReference type="NCBI Taxonomy" id="401625"/>
    <lineage>
        <taxon>Eukaryota</taxon>
        <taxon>Fungi</taxon>
        <taxon>Dikarya</taxon>
        <taxon>Basidiomycota</taxon>
        <taxon>Ustilaginomycotina</taxon>
        <taxon>Exobasidiomycetes</taxon>
        <taxon>Ceraceosorales</taxon>
        <taxon>Ceraceosoraceae</taxon>
        <taxon>Ceraceosorus</taxon>
    </lineage>
</organism>
<evidence type="ECO:0008006" key="4">
    <source>
        <dbReference type="Google" id="ProtNLM"/>
    </source>
</evidence>
<dbReference type="PANTHER" id="PTHR43667">
    <property type="entry name" value="CYCLOPROPANE-FATTY-ACYL-PHOSPHOLIPID SYNTHASE"/>
    <property type="match status" value="1"/>
</dbReference>
<proteinExistence type="predicted"/>
<name>A0A0P1BBB4_9BASI</name>
<dbReference type="InterPro" id="IPR050723">
    <property type="entry name" value="CFA/CMAS"/>
</dbReference>
<sequence>MATSALSTLTSPLQSLAWSPLVKLSRSAVLGLFSRLTEGTLDLTDVDGTSYKYGDPVLVRSKHGRSSASGDLHDARGCAQKSSSSNSSASPRAELTVKSDTFWVRMLVGADLGFAESYMAGEVETKDLGAVFALFIKNRSALSEMQVGLVSNVSSYVQGLLNRRYANTRAGSLSNIGAHYDISNIMYEAFLSKDMTYSCAVFPTLDADVSGPLLERNLERAALSGRPVQNGHGGTTLTGALPRAVYSSDGPGGITPPDTEAISRDAVTDELEAEMLEAVGIEFLSGYFAAINRVLKRSGGTACFQCITMPESRFDAYIHQVDFIKKWIFPGGVLPSVTSLIEAATQGSKGGLVLDSAISIGPHYSRTLREWKTRFEANFDQTIAPALLNDHEEIRRLAPAQQKKQIEVFRKKWIYYFVYCEIGFTERVIGDHILAFTREGNVTLPVICA</sequence>
<dbReference type="EMBL" id="CCYA01000159">
    <property type="protein sequence ID" value="CEH12534.1"/>
    <property type="molecule type" value="Genomic_DNA"/>
</dbReference>
<accession>A0A0P1BBB4</accession>
<evidence type="ECO:0000256" key="1">
    <source>
        <dbReference type="SAM" id="MobiDB-lite"/>
    </source>
</evidence>
<dbReference type="Proteomes" id="UP000054845">
    <property type="component" value="Unassembled WGS sequence"/>
</dbReference>
<dbReference type="Gene3D" id="3.40.50.150">
    <property type="entry name" value="Vaccinia Virus protein VP39"/>
    <property type="match status" value="2"/>
</dbReference>
<dbReference type="InterPro" id="IPR029063">
    <property type="entry name" value="SAM-dependent_MTases_sf"/>
</dbReference>
<reference evidence="2 3" key="1">
    <citation type="submission" date="2014-09" db="EMBL/GenBank/DDBJ databases">
        <authorList>
            <person name="Magalhaes I.L.F."/>
            <person name="Oliveira U."/>
            <person name="Santos F.R."/>
            <person name="Vidigal T.H.D.A."/>
            <person name="Brescovit A.D."/>
            <person name="Santos A.J."/>
        </authorList>
    </citation>
    <scope>NUCLEOTIDE SEQUENCE [LARGE SCALE GENOMIC DNA]</scope>
</reference>
<dbReference type="OrthoDB" id="8300214at2759"/>
<dbReference type="STRING" id="401625.A0A0P1BBB4"/>